<keyword evidence="3" id="KW-1185">Reference proteome</keyword>
<organism evidence="2 3">
    <name type="scientific">Tritrichomonas foetus</name>
    <dbReference type="NCBI Taxonomy" id="1144522"/>
    <lineage>
        <taxon>Eukaryota</taxon>
        <taxon>Metamonada</taxon>
        <taxon>Parabasalia</taxon>
        <taxon>Tritrichomonadida</taxon>
        <taxon>Tritrichomonadidae</taxon>
        <taxon>Tritrichomonas</taxon>
    </lineage>
</organism>
<dbReference type="VEuPathDB" id="TrichDB:TRFO_01022"/>
<comment type="caution">
    <text evidence="2">The sequence shown here is derived from an EMBL/GenBank/DDBJ whole genome shotgun (WGS) entry which is preliminary data.</text>
</comment>
<evidence type="ECO:0000256" key="1">
    <source>
        <dbReference type="SAM" id="MobiDB-lite"/>
    </source>
</evidence>
<gene>
    <name evidence="2" type="ORF">TRFO_01022</name>
</gene>
<feature type="region of interest" description="Disordered" evidence="1">
    <location>
        <begin position="1"/>
        <end position="37"/>
    </location>
</feature>
<feature type="compositionally biased region" description="Low complexity" evidence="1">
    <location>
        <begin position="11"/>
        <end position="37"/>
    </location>
</feature>
<dbReference type="OrthoDB" id="10617705at2759"/>
<dbReference type="AlphaFoldDB" id="A0A1J4L2T0"/>
<sequence length="277" mass="31793">MPPRPVPVPSSPSTVTSNTTTTTATTTTSKSKNSKSTVTTNVELEFTQRFLSLFTSFYETPSTDEILTFPACKPNPQADIKSPTRTPPFHSGVWDLRLKKAIDARITNDQLTSDSLSEQVLQLRETLASETPDLNDVFVPQKTERPQIPLYLQNIQKEEQITKDDITKRSKPISSRVAEMAQLFTERLRRQKQMSKERAKRRFMRAKELEKQHNDFVKTLHKTKIQDDYDPRITAKAKFKVLQEQREKQLQEGRKAVETMRAKSPVKAPKNENVITF</sequence>
<dbReference type="RefSeq" id="XP_068370842.1">
    <property type="nucleotide sequence ID" value="XM_068489861.1"/>
</dbReference>
<name>A0A1J4L2T0_9EUKA</name>
<accession>A0A1J4L2T0</accession>
<protein>
    <submittedName>
        <fullName evidence="2">Uncharacterized protein</fullName>
    </submittedName>
</protein>
<reference evidence="2" key="1">
    <citation type="submission" date="2016-10" db="EMBL/GenBank/DDBJ databases">
        <authorList>
            <person name="Benchimol M."/>
            <person name="Almeida L.G."/>
            <person name="Vasconcelos A.T."/>
            <person name="Perreira-Neves A."/>
            <person name="Rosa I.A."/>
            <person name="Tasca T."/>
            <person name="Bogo M.R."/>
            <person name="de Souza W."/>
        </authorList>
    </citation>
    <scope>NUCLEOTIDE SEQUENCE [LARGE SCALE GENOMIC DNA]</scope>
    <source>
        <strain evidence="2">K</strain>
    </source>
</reference>
<evidence type="ECO:0000313" key="2">
    <source>
        <dbReference type="EMBL" id="OHT17706.1"/>
    </source>
</evidence>
<dbReference type="EMBL" id="MLAK01000001">
    <property type="protein sequence ID" value="OHT17706.1"/>
    <property type="molecule type" value="Genomic_DNA"/>
</dbReference>
<dbReference type="GeneID" id="94824565"/>
<feature type="region of interest" description="Disordered" evidence="1">
    <location>
        <begin position="252"/>
        <end position="277"/>
    </location>
</feature>
<evidence type="ECO:0000313" key="3">
    <source>
        <dbReference type="Proteomes" id="UP000179807"/>
    </source>
</evidence>
<proteinExistence type="predicted"/>
<dbReference type="Proteomes" id="UP000179807">
    <property type="component" value="Unassembled WGS sequence"/>
</dbReference>
<feature type="compositionally biased region" description="Pro residues" evidence="1">
    <location>
        <begin position="1"/>
        <end position="10"/>
    </location>
</feature>
<feature type="compositionally biased region" description="Basic and acidic residues" evidence="1">
    <location>
        <begin position="252"/>
        <end position="261"/>
    </location>
</feature>